<dbReference type="EMBL" id="QTJU01000002">
    <property type="protein sequence ID" value="RFM29071.1"/>
    <property type="molecule type" value="Genomic_DNA"/>
</dbReference>
<evidence type="ECO:0000313" key="2">
    <source>
        <dbReference type="EMBL" id="RFM29071.1"/>
    </source>
</evidence>
<accession>A0A3E1NMD7</accession>
<protein>
    <submittedName>
        <fullName evidence="2">Uncharacterized protein</fullName>
    </submittedName>
</protein>
<feature type="transmembrane region" description="Helical" evidence="1">
    <location>
        <begin position="70"/>
        <end position="95"/>
    </location>
</feature>
<organism evidence="2 3">
    <name type="scientific">Deminuibacter soli</name>
    <dbReference type="NCBI Taxonomy" id="2291815"/>
    <lineage>
        <taxon>Bacteria</taxon>
        <taxon>Pseudomonadati</taxon>
        <taxon>Bacteroidota</taxon>
        <taxon>Chitinophagia</taxon>
        <taxon>Chitinophagales</taxon>
        <taxon>Chitinophagaceae</taxon>
        <taxon>Deminuibacter</taxon>
    </lineage>
</organism>
<keyword evidence="1" id="KW-1133">Transmembrane helix</keyword>
<name>A0A3E1NMD7_9BACT</name>
<feature type="transmembrane region" description="Helical" evidence="1">
    <location>
        <begin position="134"/>
        <end position="151"/>
    </location>
</feature>
<keyword evidence="1" id="KW-0472">Membrane</keyword>
<keyword evidence="1" id="KW-0812">Transmembrane</keyword>
<proteinExistence type="predicted"/>
<feature type="transmembrane region" description="Helical" evidence="1">
    <location>
        <begin position="12"/>
        <end position="31"/>
    </location>
</feature>
<feature type="transmembrane region" description="Helical" evidence="1">
    <location>
        <begin position="37"/>
        <end position="61"/>
    </location>
</feature>
<sequence length="162" mass="18627">MVNFLKMINKIAGIYVLLGSISMFVILLYSLEPSQLILNSIPLIITVLVDLFYFIAAFLFVRNPERKRNLIAFLLCLTLYSIQFQLCGFCFKNMIGPLVEIGVKGIDEYHFFSKARWFVIKILNGYNSQTIENYFSVNIIHILLLLIVLPTNRAKLNRIKAG</sequence>
<evidence type="ECO:0000313" key="3">
    <source>
        <dbReference type="Proteomes" id="UP000261284"/>
    </source>
</evidence>
<evidence type="ECO:0000256" key="1">
    <source>
        <dbReference type="SAM" id="Phobius"/>
    </source>
</evidence>
<dbReference type="Proteomes" id="UP000261284">
    <property type="component" value="Unassembled WGS sequence"/>
</dbReference>
<keyword evidence="3" id="KW-1185">Reference proteome</keyword>
<gene>
    <name evidence="2" type="ORF">DXN05_09950</name>
</gene>
<dbReference type="AlphaFoldDB" id="A0A3E1NMD7"/>
<comment type="caution">
    <text evidence="2">The sequence shown here is derived from an EMBL/GenBank/DDBJ whole genome shotgun (WGS) entry which is preliminary data.</text>
</comment>
<reference evidence="2 3" key="1">
    <citation type="submission" date="2018-08" db="EMBL/GenBank/DDBJ databases">
        <title>Chitinophagaceae sp. K23C18032701, a novel bacterium isolated from forest soil.</title>
        <authorList>
            <person name="Wang C."/>
        </authorList>
    </citation>
    <scope>NUCLEOTIDE SEQUENCE [LARGE SCALE GENOMIC DNA]</scope>
    <source>
        <strain evidence="2 3">K23C18032701</strain>
    </source>
</reference>